<keyword evidence="4" id="KW-0472">Membrane</keyword>
<dbReference type="Proteomes" id="UP000318413">
    <property type="component" value="Unassembled WGS sequence"/>
</dbReference>
<dbReference type="OrthoDB" id="9811754at2"/>
<sequence length="403" mass="43041">MSDHDTPDDAERPAAADEHRHSKDRGAARASDKDRDDNAQDDENDADDDDGKKAKKPSLFKKPLFWIILIIVVAAAVIGGTLYYLHARQYESTDDAFVDAHIVRISAQNAGQLIQVADLDNRHVDAGRVLAVIQPTGPQAQLAEAQANVAQAQAQVEQARAQVAAAQASRAQAAAQARVPLAAAVKAEQDLARYRALERIDANAIAGQQLDQARANARSTAADAAAARRQVDTAGAQVTVAARQVKAAQSVVDARKAAVAQANVTLGNLRLTAPVAGQVVNRQVNLGSYVAPGTQLMAIVPDRMWVTANFKETQLALMRIGQPVDIQVDAYPGVDFKGHIDSIQRGAGQAFALLPPQNATGNYVKVVQRVPVRIVFDRTKNGPDPLRYPIGPGMSVVPTVKVR</sequence>
<protein>
    <submittedName>
        <fullName evidence="6">HlyD family secretion protein</fullName>
    </submittedName>
</protein>
<gene>
    <name evidence="6" type="ORF">EAH84_08610</name>
</gene>
<feature type="compositionally biased region" description="Basic and acidic residues" evidence="3">
    <location>
        <begin position="1"/>
        <end position="38"/>
    </location>
</feature>
<dbReference type="InterPro" id="IPR050739">
    <property type="entry name" value="MFP"/>
</dbReference>
<dbReference type="Gene3D" id="2.40.50.100">
    <property type="match status" value="1"/>
</dbReference>
<dbReference type="RefSeq" id="WP_140870653.1">
    <property type="nucleotide sequence ID" value="NZ_RCZK01000005.1"/>
</dbReference>
<comment type="subcellular location">
    <subcellularLocation>
        <location evidence="1">Cell envelope</location>
    </subcellularLocation>
</comment>
<evidence type="ECO:0000313" key="7">
    <source>
        <dbReference type="Proteomes" id="UP000318413"/>
    </source>
</evidence>
<comment type="caution">
    <text evidence="6">The sequence shown here is derived from an EMBL/GenBank/DDBJ whole genome shotgun (WGS) entry which is preliminary data.</text>
</comment>
<reference evidence="6 7" key="1">
    <citation type="journal article" date="2019" name="Environ. Microbiol.">
        <title>Species interactions and distinct microbial communities in high Arctic permafrost affected cryosols are associated with the CH4 and CO2 gas fluxes.</title>
        <authorList>
            <person name="Altshuler I."/>
            <person name="Hamel J."/>
            <person name="Turney S."/>
            <person name="Magnuson E."/>
            <person name="Levesque R."/>
            <person name="Greer C."/>
            <person name="Whyte L.G."/>
        </authorList>
    </citation>
    <scope>NUCLEOTIDE SEQUENCE [LARGE SCALE GENOMIC DNA]</scope>
    <source>
        <strain evidence="6 7">S5.1</strain>
    </source>
</reference>
<feature type="coiled-coil region" evidence="2">
    <location>
        <begin position="142"/>
        <end position="176"/>
    </location>
</feature>
<evidence type="ECO:0000313" key="6">
    <source>
        <dbReference type="EMBL" id="TPG12812.1"/>
    </source>
</evidence>
<evidence type="ECO:0000259" key="5">
    <source>
        <dbReference type="Pfam" id="PF25954"/>
    </source>
</evidence>
<feature type="region of interest" description="Disordered" evidence="3">
    <location>
        <begin position="1"/>
        <end position="54"/>
    </location>
</feature>
<dbReference type="Gene3D" id="1.10.287.470">
    <property type="entry name" value="Helix hairpin bin"/>
    <property type="match status" value="1"/>
</dbReference>
<dbReference type="Gene3D" id="2.40.30.170">
    <property type="match status" value="1"/>
</dbReference>
<organism evidence="6 7">
    <name type="scientific">Sphingomonas oligophenolica</name>
    <dbReference type="NCBI Taxonomy" id="301154"/>
    <lineage>
        <taxon>Bacteria</taxon>
        <taxon>Pseudomonadati</taxon>
        <taxon>Pseudomonadota</taxon>
        <taxon>Alphaproteobacteria</taxon>
        <taxon>Sphingomonadales</taxon>
        <taxon>Sphingomonadaceae</taxon>
        <taxon>Sphingomonas</taxon>
    </lineage>
</organism>
<keyword evidence="4" id="KW-1133">Transmembrane helix</keyword>
<dbReference type="InterPro" id="IPR058792">
    <property type="entry name" value="Beta-barrel_RND_2"/>
</dbReference>
<dbReference type="SUPFAM" id="SSF111369">
    <property type="entry name" value="HlyD-like secretion proteins"/>
    <property type="match status" value="2"/>
</dbReference>
<evidence type="ECO:0000256" key="1">
    <source>
        <dbReference type="ARBA" id="ARBA00004196"/>
    </source>
</evidence>
<evidence type="ECO:0000256" key="3">
    <source>
        <dbReference type="SAM" id="MobiDB-lite"/>
    </source>
</evidence>
<dbReference type="EMBL" id="RCZK01000005">
    <property type="protein sequence ID" value="TPG12812.1"/>
    <property type="molecule type" value="Genomic_DNA"/>
</dbReference>
<feature type="domain" description="CusB-like beta-barrel" evidence="5">
    <location>
        <begin position="304"/>
        <end position="343"/>
    </location>
</feature>
<dbReference type="GO" id="GO:0030313">
    <property type="term" value="C:cell envelope"/>
    <property type="evidence" value="ECO:0007669"/>
    <property type="project" value="UniProtKB-SubCell"/>
</dbReference>
<dbReference type="PANTHER" id="PTHR30386:SF19">
    <property type="entry name" value="MULTIDRUG EXPORT PROTEIN EMRA-RELATED"/>
    <property type="match status" value="1"/>
</dbReference>
<accession>A0A502CJB1</accession>
<keyword evidence="2" id="KW-0175">Coiled coil</keyword>
<keyword evidence="4" id="KW-0812">Transmembrane</keyword>
<feature type="transmembrane region" description="Helical" evidence="4">
    <location>
        <begin position="64"/>
        <end position="85"/>
    </location>
</feature>
<dbReference type="PANTHER" id="PTHR30386">
    <property type="entry name" value="MEMBRANE FUSION SUBUNIT OF EMRAB-TOLC MULTIDRUG EFFLUX PUMP"/>
    <property type="match status" value="1"/>
</dbReference>
<feature type="compositionally biased region" description="Acidic residues" evidence="3">
    <location>
        <begin position="39"/>
        <end position="49"/>
    </location>
</feature>
<evidence type="ECO:0000256" key="2">
    <source>
        <dbReference type="SAM" id="Coils"/>
    </source>
</evidence>
<name>A0A502CJB1_9SPHN</name>
<dbReference type="AlphaFoldDB" id="A0A502CJB1"/>
<evidence type="ECO:0000256" key="4">
    <source>
        <dbReference type="SAM" id="Phobius"/>
    </source>
</evidence>
<proteinExistence type="predicted"/>
<dbReference type="Pfam" id="PF25954">
    <property type="entry name" value="Beta-barrel_RND_2"/>
    <property type="match status" value="1"/>
</dbReference>
<keyword evidence="7" id="KW-1185">Reference proteome</keyword>